<name>A0AAC9BHI1_9RALS</name>
<dbReference type="Proteomes" id="UP000077927">
    <property type="component" value="Chromosome 1"/>
</dbReference>
<organism evidence="1 2">
    <name type="scientific">Ralstonia insidiosa</name>
    <dbReference type="NCBI Taxonomy" id="190721"/>
    <lineage>
        <taxon>Bacteria</taxon>
        <taxon>Pseudomonadati</taxon>
        <taxon>Pseudomonadota</taxon>
        <taxon>Betaproteobacteria</taxon>
        <taxon>Burkholderiales</taxon>
        <taxon>Burkholderiaceae</taxon>
        <taxon>Ralstonia</taxon>
    </lineage>
</organism>
<accession>A0AAC9BHI1</accession>
<dbReference type="RefSeq" id="WP_152524436.1">
    <property type="nucleotide sequence ID" value="NZ_CP012605.1"/>
</dbReference>
<sequence>MSNDQPSNKELELIAQVIDFGADNRELRERLPEGLYQGVLNAAFKVLHDEYQQLRRARDTGTTLEYLKRLQEQPRYKRLVMDRELDAHVL</sequence>
<dbReference type="AlphaFoldDB" id="A0AAC9BHI1"/>
<evidence type="ECO:0000313" key="2">
    <source>
        <dbReference type="Proteomes" id="UP000077927"/>
    </source>
</evidence>
<gene>
    <name evidence="1" type="ORF">ACS15_1464</name>
</gene>
<proteinExistence type="predicted"/>
<reference evidence="1 2" key="1">
    <citation type="submission" date="2015-09" db="EMBL/GenBank/DDBJ databases">
        <authorList>
            <person name="Xu Y."/>
            <person name="Nagy A."/>
            <person name="Liu N.T."/>
            <person name="Nou X."/>
        </authorList>
    </citation>
    <scope>NUCLEOTIDE SEQUENCE [LARGE SCALE GENOMIC DNA]</scope>
    <source>
        <strain evidence="1 2">FC1138</strain>
    </source>
</reference>
<dbReference type="KEGG" id="rin:ACS15_1464"/>
<evidence type="ECO:0000313" key="1">
    <source>
        <dbReference type="EMBL" id="ANH72775.1"/>
    </source>
</evidence>
<protein>
    <submittedName>
        <fullName evidence="1">Uncharacterized protein</fullName>
    </submittedName>
</protein>
<dbReference type="EMBL" id="CP012605">
    <property type="protein sequence ID" value="ANH72775.1"/>
    <property type="molecule type" value="Genomic_DNA"/>
</dbReference>